<dbReference type="RefSeq" id="WP_148765639.1">
    <property type="nucleotide sequence ID" value="NZ_VSRQ01000007.1"/>
</dbReference>
<accession>A0A5D3FBA2</accession>
<name>A0A5D3FBA2_9ACTN</name>
<dbReference type="AlphaFoldDB" id="A0A5D3FBA2"/>
<reference evidence="1 2" key="1">
    <citation type="submission" date="2019-08" db="EMBL/GenBank/DDBJ databases">
        <title>Actinomadura sp. nov. CYP1-5 isolated from mountain soil.</title>
        <authorList>
            <person name="Songsumanus A."/>
            <person name="Kuncharoen N."/>
            <person name="Kudo T."/>
            <person name="Yuki M."/>
            <person name="Igarashi Y."/>
            <person name="Tanasupawat S."/>
        </authorList>
    </citation>
    <scope>NUCLEOTIDE SEQUENCE [LARGE SCALE GENOMIC DNA]</scope>
    <source>
        <strain evidence="1 2">CYP1-5</strain>
    </source>
</reference>
<sequence>MKIVYRSTHPDVLDHWRNTGSAEAQQAWRARVEETLTDLGLAGCRLVLKGETRVVGVEYDGEPPEGWRRNRDLAGSIAPARRTAVGKEIGKRLDDLRRPDPRRDLPGGMPDVAFAKHTFMRCGIAPHGDAVYVTWPDEIDKGDGSYIDPNVWDRIKLSEYYALLEAEEANAS</sequence>
<proteinExistence type="predicted"/>
<comment type="caution">
    <text evidence="1">The sequence shown here is derived from an EMBL/GenBank/DDBJ whole genome shotgun (WGS) entry which is preliminary data.</text>
</comment>
<evidence type="ECO:0000313" key="1">
    <source>
        <dbReference type="EMBL" id="TYK45208.1"/>
    </source>
</evidence>
<keyword evidence="2" id="KW-1185">Reference proteome</keyword>
<dbReference type="EMBL" id="VSRQ01000007">
    <property type="protein sequence ID" value="TYK45208.1"/>
    <property type="molecule type" value="Genomic_DNA"/>
</dbReference>
<evidence type="ECO:0000313" key="2">
    <source>
        <dbReference type="Proteomes" id="UP000323505"/>
    </source>
</evidence>
<dbReference type="Proteomes" id="UP000323505">
    <property type="component" value="Unassembled WGS sequence"/>
</dbReference>
<protein>
    <submittedName>
        <fullName evidence="1">Uncharacterized protein</fullName>
    </submittedName>
</protein>
<organism evidence="1 2">
    <name type="scientific">Actinomadura decatromicini</name>
    <dbReference type="NCBI Taxonomy" id="2604572"/>
    <lineage>
        <taxon>Bacteria</taxon>
        <taxon>Bacillati</taxon>
        <taxon>Actinomycetota</taxon>
        <taxon>Actinomycetes</taxon>
        <taxon>Streptosporangiales</taxon>
        <taxon>Thermomonosporaceae</taxon>
        <taxon>Actinomadura</taxon>
    </lineage>
</organism>
<gene>
    <name evidence="1" type="ORF">FXF68_31520</name>
</gene>